<dbReference type="AlphaFoldDB" id="A0AAD8C5S4"/>
<comment type="caution">
    <text evidence="1">The sequence shown here is derived from an EMBL/GenBank/DDBJ whole genome shotgun (WGS) entry which is preliminary data.</text>
</comment>
<reference evidence="1" key="1">
    <citation type="journal article" date="2023" name="PLoS Negl. Trop. Dis.">
        <title>A genome sequence for Biomphalaria pfeifferi, the major vector snail for the human-infecting parasite Schistosoma mansoni.</title>
        <authorList>
            <person name="Bu L."/>
            <person name="Lu L."/>
            <person name="Laidemitt M.R."/>
            <person name="Zhang S.M."/>
            <person name="Mutuku M."/>
            <person name="Mkoji G."/>
            <person name="Steinauer M."/>
            <person name="Loker E.S."/>
        </authorList>
    </citation>
    <scope>NUCLEOTIDE SEQUENCE</scope>
    <source>
        <strain evidence="1">KasaAsao</strain>
    </source>
</reference>
<proteinExistence type="predicted"/>
<sequence length="81" mass="9363">MQTTLLSTFFLKTYSRSIKTLERTARKPTFESHSCMLSAESDWYHVCCQQNAPSITYAAKAKQCAIVFRSGVNRQQHRKPF</sequence>
<evidence type="ECO:0000313" key="1">
    <source>
        <dbReference type="EMBL" id="KAK0066718.1"/>
    </source>
</evidence>
<organism evidence="1 2">
    <name type="scientific">Biomphalaria pfeifferi</name>
    <name type="common">Bloodfluke planorb</name>
    <name type="synonym">Freshwater snail</name>
    <dbReference type="NCBI Taxonomy" id="112525"/>
    <lineage>
        <taxon>Eukaryota</taxon>
        <taxon>Metazoa</taxon>
        <taxon>Spiralia</taxon>
        <taxon>Lophotrochozoa</taxon>
        <taxon>Mollusca</taxon>
        <taxon>Gastropoda</taxon>
        <taxon>Heterobranchia</taxon>
        <taxon>Euthyneura</taxon>
        <taxon>Panpulmonata</taxon>
        <taxon>Hygrophila</taxon>
        <taxon>Lymnaeoidea</taxon>
        <taxon>Planorbidae</taxon>
        <taxon>Biomphalaria</taxon>
    </lineage>
</organism>
<evidence type="ECO:0000313" key="2">
    <source>
        <dbReference type="Proteomes" id="UP001233172"/>
    </source>
</evidence>
<reference evidence="1" key="2">
    <citation type="submission" date="2023-04" db="EMBL/GenBank/DDBJ databases">
        <authorList>
            <person name="Bu L."/>
            <person name="Lu L."/>
            <person name="Laidemitt M.R."/>
            <person name="Zhang S.M."/>
            <person name="Mutuku M."/>
            <person name="Mkoji G."/>
            <person name="Steinauer M."/>
            <person name="Loker E.S."/>
        </authorList>
    </citation>
    <scope>NUCLEOTIDE SEQUENCE</scope>
    <source>
        <strain evidence="1">KasaAsao</strain>
        <tissue evidence="1">Whole Snail</tissue>
    </source>
</reference>
<gene>
    <name evidence="1" type="ORF">Bpfe_004150</name>
</gene>
<dbReference type="EMBL" id="JASAOG010000010">
    <property type="protein sequence ID" value="KAK0066718.1"/>
    <property type="molecule type" value="Genomic_DNA"/>
</dbReference>
<keyword evidence="2" id="KW-1185">Reference proteome</keyword>
<accession>A0AAD8C5S4</accession>
<protein>
    <submittedName>
        <fullName evidence="1">Uncharacterized protein</fullName>
    </submittedName>
</protein>
<dbReference type="Proteomes" id="UP001233172">
    <property type="component" value="Unassembled WGS sequence"/>
</dbReference>
<name>A0AAD8C5S4_BIOPF</name>